<reference evidence="1 3" key="1">
    <citation type="submission" date="2015-07" db="EMBL/GenBank/DDBJ databases">
        <authorList>
            <person name="Cajimat M.N.B."/>
            <person name="Milazzo M.L."/>
            <person name="Fulhorst C.F."/>
        </authorList>
    </citation>
    <scope>NUCLEOTIDE SEQUENCE [LARGE SCALE GENOMIC DNA]</scope>
    <source>
        <strain evidence="1">Single colony</strain>
    </source>
</reference>
<dbReference type="EMBL" id="LCTV02000003">
    <property type="protein sequence ID" value="PRQ76092.1"/>
    <property type="molecule type" value="Genomic_DNA"/>
</dbReference>
<organism evidence="1 3">
    <name type="scientific">Rhodotorula toruloides</name>
    <name type="common">Yeast</name>
    <name type="synonym">Rhodosporidium toruloides</name>
    <dbReference type="NCBI Taxonomy" id="5286"/>
    <lineage>
        <taxon>Eukaryota</taxon>
        <taxon>Fungi</taxon>
        <taxon>Dikarya</taxon>
        <taxon>Basidiomycota</taxon>
        <taxon>Pucciniomycotina</taxon>
        <taxon>Microbotryomycetes</taxon>
        <taxon>Sporidiobolales</taxon>
        <taxon>Sporidiobolaceae</taxon>
        <taxon>Rhodotorula</taxon>
    </lineage>
</organism>
<name>A0A0K3C8G0_RHOTO</name>
<evidence type="ECO:0000313" key="2">
    <source>
        <dbReference type="EMBL" id="PRQ76092.1"/>
    </source>
</evidence>
<dbReference type="OrthoDB" id="10319142at2759"/>
<accession>A0A0K3C8G0</accession>
<dbReference type="Proteomes" id="UP000239560">
    <property type="component" value="Unassembled WGS sequence"/>
</dbReference>
<reference evidence="2 4" key="2">
    <citation type="journal article" date="2018" name="Elife">
        <title>Functional genomics of lipid metabolism in the oleaginous yeast Rhodosporidium toruloides.</title>
        <authorList>
            <person name="Coradetti S.T."/>
            <person name="Pinel D."/>
            <person name="Geiselman G."/>
            <person name="Ito M."/>
            <person name="Mondo S."/>
            <person name="Reilly M.C."/>
            <person name="Cheng Y.F."/>
            <person name="Bauer S."/>
            <person name="Grigoriev I."/>
            <person name="Gladden J.M."/>
            <person name="Simmons B.A."/>
            <person name="Brem R."/>
            <person name="Arkin A.P."/>
            <person name="Skerker J.M."/>
        </authorList>
    </citation>
    <scope>NUCLEOTIDE SEQUENCE [LARGE SCALE GENOMIC DNA]</scope>
    <source>
        <strain evidence="2 4">NBRC 0880</strain>
    </source>
</reference>
<gene>
    <name evidence="1" type="primary">FGENESH: predicted gene_3.321</name>
    <name evidence="2" type="ORF">AAT19DRAFT_13114</name>
    <name evidence="1" type="ORF">BN2166_0018700</name>
</gene>
<dbReference type="AlphaFoldDB" id="A0A0K3C8G0"/>
<evidence type="ECO:0000313" key="1">
    <source>
        <dbReference type="EMBL" id="CTR06009.1"/>
    </source>
</evidence>
<keyword evidence="3" id="KW-1185">Reference proteome</keyword>
<sequence length="524" mass="59391">MSSRTTANPSSSSSIAPPRASFSELPLEIVKYIVALVSQDRNLYEGLRRGSYEHHAYGSKASWIRDDSRLSMAISWPCWYGRELESLSQVNKRLRSLTMPYLVRRVTGVKLAQPYAIYRLSTFPYAASIQCLSLASPTKDAVPFVDIAPLFPLLTGIHSLYLNASSLIRLFRSRHPGDASSIARRNLTLEALESLGRRVKRLTVCALPPNEYFMDIIPRITSKTSLRHFGMNGTLSPLWHAETSAAGTFRKFLGECVSLESFEADDCDFDEDEDDFDFAGPISSLWHKAESLSSVRRIKMVTRAAPFVFMPAIAASFPLAERVSVVFDTTDFAALDVDQYTDEVDSVQWPRLRSFSLEGDSCIFPPVIASLSRCPELAHLHLNPNNVATPEDVFPERLPPNLRRVTFYEPAGLCRFDWQMDECRDWCSRRGIEVDWLSWRSTPSSLLPFSNYTVQGSSLAPSSQSARRDTVQDLLEWTSRRFDHLRKTNDAAGFEELKQAVQPLRERQYIERGRTFVDLVAEEW</sequence>
<dbReference type="EMBL" id="CWKI01000003">
    <property type="protein sequence ID" value="CTR06009.1"/>
    <property type="molecule type" value="Genomic_DNA"/>
</dbReference>
<dbReference type="Proteomes" id="UP000199069">
    <property type="component" value="Unassembled WGS sequence"/>
</dbReference>
<proteinExistence type="predicted"/>
<evidence type="ECO:0000313" key="3">
    <source>
        <dbReference type="Proteomes" id="UP000199069"/>
    </source>
</evidence>
<protein>
    <submittedName>
        <fullName evidence="1 2">Proteophosphoglycan 5</fullName>
    </submittedName>
</protein>
<evidence type="ECO:0000313" key="4">
    <source>
        <dbReference type="Proteomes" id="UP000239560"/>
    </source>
</evidence>